<organism evidence="1 2">
    <name type="scientific">Bacillus thuringiensis</name>
    <dbReference type="NCBI Taxonomy" id="1428"/>
    <lineage>
        <taxon>Bacteria</taxon>
        <taxon>Bacillati</taxon>
        <taxon>Bacillota</taxon>
        <taxon>Bacilli</taxon>
        <taxon>Bacillales</taxon>
        <taxon>Bacillaceae</taxon>
        <taxon>Bacillus</taxon>
        <taxon>Bacillus cereus group</taxon>
    </lineage>
</organism>
<dbReference type="RefSeq" id="WP_016094968.1">
    <property type="nucleotide sequence ID" value="NZ_NVCO01000007.1"/>
</dbReference>
<accession>A0A9X7ATG0</accession>
<comment type="caution">
    <text evidence="1">The sequence shown here is derived from an EMBL/GenBank/DDBJ whole genome shotgun (WGS) entry which is preliminary data.</text>
</comment>
<dbReference type="Proteomes" id="UP000226106">
    <property type="component" value="Unassembled WGS sequence"/>
</dbReference>
<name>A0A9X7ATG0_BACTU</name>
<proteinExistence type="predicted"/>
<protein>
    <submittedName>
        <fullName evidence="1">Uncharacterized protein</fullName>
    </submittedName>
</protein>
<evidence type="ECO:0000313" key="1">
    <source>
        <dbReference type="EMBL" id="PFT50733.1"/>
    </source>
</evidence>
<gene>
    <name evidence="1" type="ORF">COK72_01580</name>
</gene>
<sequence>MATPFSEIYKLFLGKIDSYDFAKLTKEELEEDLKDYLDLAISNFIVCTKDLEDMTDEGFNEKLTMKEKDILATLMVLEFLKPKMATDELIIQALTDKDIRMTSQANHLKLVMELSKQIERRVQTAMNSYAIRNTEDKAK</sequence>
<reference evidence="1 2" key="1">
    <citation type="submission" date="2017-09" db="EMBL/GenBank/DDBJ databases">
        <title>Large-scale bioinformatics analysis of Bacillus genomes uncovers conserved roles of natural products in bacterial physiology.</title>
        <authorList>
            <consortium name="Agbiome Team Llc"/>
            <person name="Bleich R.M."/>
            <person name="Grubbs K.J."/>
            <person name="Santa Maria K.C."/>
            <person name="Allen S.E."/>
            <person name="Farag S."/>
            <person name="Shank E.A."/>
            <person name="Bowers A."/>
        </authorList>
    </citation>
    <scope>NUCLEOTIDE SEQUENCE [LARGE SCALE GENOMIC DNA]</scope>
    <source>
        <strain evidence="1 2">AFS065400</strain>
    </source>
</reference>
<dbReference type="EMBL" id="NVCO01000007">
    <property type="protein sequence ID" value="PFT50733.1"/>
    <property type="molecule type" value="Genomic_DNA"/>
</dbReference>
<evidence type="ECO:0000313" key="2">
    <source>
        <dbReference type="Proteomes" id="UP000226106"/>
    </source>
</evidence>
<dbReference type="AlphaFoldDB" id="A0A9X7ATG0"/>